<dbReference type="GeneID" id="109476193"/>
<evidence type="ECO:0000259" key="6">
    <source>
        <dbReference type="PROSITE" id="PS50804"/>
    </source>
</evidence>
<dbReference type="Proteomes" id="UP000515135">
    <property type="component" value="Unplaced"/>
</dbReference>
<evidence type="ECO:0000313" key="8">
    <source>
        <dbReference type="RefSeq" id="XP_019632638.1"/>
    </source>
</evidence>
<feature type="domain" description="Peptidase A2" evidence="5">
    <location>
        <begin position="367"/>
        <end position="442"/>
    </location>
</feature>
<accession>A0A6P4Z7L2</accession>
<keyword evidence="2" id="KW-0863">Zinc-finger</keyword>
<dbReference type="SUPFAM" id="SSF47353">
    <property type="entry name" value="Retrovirus capsid dimerization domain-like"/>
    <property type="match status" value="1"/>
</dbReference>
<reference evidence="8" key="1">
    <citation type="submission" date="2025-08" db="UniProtKB">
        <authorList>
            <consortium name="RefSeq"/>
        </authorList>
    </citation>
    <scope>IDENTIFICATION</scope>
    <source>
        <tissue evidence="8">Gonad</tissue>
    </source>
</reference>
<organism evidence="7 8">
    <name type="scientific">Branchiostoma belcheri</name>
    <name type="common">Amphioxus</name>
    <dbReference type="NCBI Taxonomy" id="7741"/>
    <lineage>
        <taxon>Eukaryota</taxon>
        <taxon>Metazoa</taxon>
        <taxon>Chordata</taxon>
        <taxon>Cephalochordata</taxon>
        <taxon>Leptocardii</taxon>
        <taxon>Amphioxiformes</taxon>
        <taxon>Branchiostomatidae</taxon>
        <taxon>Branchiostoma</taxon>
    </lineage>
</organism>
<proteinExistence type="predicted"/>
<protein>
    <submittedName>
        <fullName evidence="8">Uncharacterized protein LOC109476193</fullName>
    </submittedName>
</protein>
<dbReference type="GO" id="GO:0004190">
    <property type="term" value="F:aspartic-type endopeptidase activity"/>
    <property type="evidence" value="ECO:0007669"/>
    <property type="project" value="InterPro"/>
</dbReference>
<dbReference type="AlphaFoldDB" id="A0A6P4Z7L2"/>
<keyword evidence="1" id="KW-0378">Hydrolase</keyword>
<dbReference type="Pfam" id="PF02023">
    <property type="entry name" value="SCAN"/>
    <property type="match status" value="1"/>
</dbReference>
<dbReference type="GO" id="GO:0006508">
    <property type="term" value="P:proteolysis"/>
    <property type="evidence" value="ECO:0007669"/>
    <property type="project" value="InterPro"/>
</dbReference>
<dbReference type="Pfam" id="PF00098">
    <property type="entry name" value="zf-CCHC"/>
    <property type="match status" value="1"/>
</dbReference>
<dbReference type="GO" id="GO:0003676">
    <property type="term" value="F:nucleic acid binding"/>
    <property type="evidence" value="ECO:0007669"/>
    <property type="project" value="InterPro"/>
</dbReference>
<dbReference type="Gene3D" id="2.40.70.10">
    <property type="entry name" value="Acid Proteases"/>
    <property type="match status" value="1"/>
</dbReference>
<keyword evidence="2" id="KW-0479">Metal-binding</keyword>
<dbReference type="InterPro" id="IPR038269">
    <property type="entry name" value="SCAN_sf"/>
</dbReference>
<dbReference type="SUPFAM" id="SSF50630">
    <property type="entry name" value="Acid proteases"/>
    <property type="match status" value="1"/>
</dbReference>
<dbReference type="PROSITE" id="PS50158">
    <property type="entry name" value="ZF_CCHC"/>
    <property type="match status" value="1"/>
</dbReference>
<keyword evidence="2" id="KW-0862">Zinc</keyword>
<dbReference type="InterPro" id="IPR001995">
    <property type="entry name" value="Peptidase_A2_cat"/>
</dbReference>
<dbReference type="RefSeq" id="XP_019632638.1">
    <property type="nucleotide sequence ID" value="XM_019777079.1"/>
</dbReference>
<evidence type="ECO:0000256" key="1">
    <source>
        <dbReference type="ARBA" id="ARBA00022801"/>
    </source>
</evidence>
<dbReference type="InterPro" id="IPR003309">
    <property type="entry name" value="SCAN_dom"/>
</dbReference>
<dbReference type="SUPFAM" id="SSF57756">
    <property type="entry name" value="Retrovirus zinc finger-like domains"/>
    <property type="match status" value="1"/>
</dbReference>
<dbReference type="Pfam" id="PF13975">
    <property type="entry name" value="gag-asp_proteas"/>
    <property type="match status" value="1"/>
</dbReference>
<name>A0A6P4Z7L2_BRABE</name>
<dbReference type="Gene3D" id="1.10.4020.10">
    <property type="entry name" value="DNA breaking-rejoining enzymes"/>
    <property type="match status" value="1"/>
</dbReference>
<dbReference type="CDD" id="cd00303">
    <property type="entry name" value="retropepsin_like"/>
    <property type="match status" value="1"/>
</dbReference>
<dbReference type="PROSITE" id="PS50804">
    <property type="entry name" value="SCAN_BOX"/>
    <property type="match status" value="1"/>
</dbReference>
<evidence type="ECO:0000256" key="3">
    <source>
        <dbReference type="SAM" id="MobiDB-lite"/>
    </source>
</evidence>
<evidence type="ECO:0000259" key="5">
    <source>
        <dbReference type="PROSITE" id="PS50175"/>
    </source>
</evidence>
<gene>
    <name evidence="8" type="primary">LOC109476193</name>
</gene>
<dbReference type="KEGG" id="bbel:109476193"/>
<feature type="domain" description="SCAN box" evidence="6">
    <location>
        <begin position="198"/>
        <end position="286"/>
    </location>
</feature>
<keyword evidence="7" id="KW-1185">Reference proteome</keyword>
<evidence type="ECO:0000256" key="2">
    <source>
        <dbReference type="PROSITE-ProRule" id="PRU00047"/>
    </source>
</evidence>
<evidence type="ECO:0000313" key="7">
    <source>
        <dbReference type="Proteomes" id="UP000515135"/>
    </source>
</evidence>
<dbReference type="GO" id="GO:0008270">
    <property type="term" value="F:zinc ion binding"/>
    <property type="evidence" value="ECO:0007669"/>
    <property type="project" value="UniProtKB-KW"/>
</dbReference>
<dbReference type="PANTHER" id="PTHR46888:SF1">
    <property type="entry name" value="RIBONUCLEASE H"/>
    <property type="match status" value="1"/>
</dbReference>
<dbReference type="OrthoDB" id="10051775at2759"/>
<dbReference type="PROSITE" id="PS50175">
    <property type="entry name" value="ASP_PROT_RETROV"/>
    <property type="match status" value="1"/>
</dbReference>
<dbReference type="InterPro" id="IPR001878">
    <property type="entry name" value="Znf_CCHC"/>
</dbReference>
<feature type="region of interest" description="Disordered" evidence="3">
    <location>
        <begin position="72"/>
        <end position="123"/>
    </location>
</feature>
<dbReference type="InterPro" id="IPR021109">
    <property type="entry name" value="Peptidase_aspartic_dom_sf"/>
</dbReference>
<dbReference type="PANTHER" id="PTHR46888">
    <property type="entry name" value="ZINC KNUCKLE DOMAINCONTAINING PROTEIN-RELATED"/>
    <property type="match status" value="1"/>
</dbReference>
<feature type="domain" description="CCHC-type" evidence="4">
    <location>
        <begin position="315"/>
        <end position="329"/>
    </location>
</feature>
<dbReference type="Gene3D" id="4.10.60.10">
    <property type="entry name" value="Zinc finger, CCHC-type"/>
    <property type="match status" value="1"/>
</dbReference>
<sequence length="579" mass="65615">MDLLEAGEKLGLSGEELRRFVGEQQARERDERAEERELEKLRLEAERLKIEAEEKDKERQIEIEKLKFEAERQKVENEEKERKRQTEMEKLKMEAAEREKAMEAAEREKAREATEREKEAERKHQLEMKKLEVEMAAVGPPTGGQAVAKVPRLPSFVDEKDDLDAYLLRFERFATSSQWAEDKWAAHLSALLTEEGFRAKFRQNKAEKGESPQQFIVRLTSYLERWVELAESSKSYEGLRDLFVKEQFLEACPRDLAVRLREQGPSSLDELAGMAQHYLEAHERELGKKEEEEGKKTTPVRSRAYLGTTSGVATCYTCGDPSHFARDCPMSKQDARSTGATSFFGGRKIRFPQTAFDLTGQVEGKTVPLLLDTGSTQTLIREDLVDPTKIAHDNQGGITCIHGDERKYPTALVEVQIGHRSYKINAKVTPNLPHPAILGRDVPHLAELVQQCASGRLARESLVATRAQARKAAQGFIGLQKAMQQSGVQPRQFLSTFGHYRNGYDRGGTKSYNFAGYRPKLRLAARTKPFGSPHLPAPGKAQWRIFGGAKPVDTAARERMIDEKLSQQKVGVWRHPTWG</sequence>
<dbReference type="InterPro" id="IPR036875">
    <property type="entry name" value="Znf_CCHC_sf"/>
</dbReference>
<evidence type="ECO:0000259" key="4">
    <source>
        <dbReference type="PROSITE" id="PS50158"/>
    </source>
</evidence>
<dbReference type="SMART" id="SM00343">
    <property type="entry name" value="ZnF_C2HC"/>
    <property type="match status" value="1"/>
</dbReference>